<dbReference type="CDD" id="cd09620">
    <property type="entry name" value="CBM9_like_3"/>
    <property type="match status" value="1"/>
</dbReference>
<dbReference type="InterPro" id="IPR013320">
    <property type="entry name" value="ConA-like_dom_sf"/>
</dbReference>
<dbReference type="GO" id="GO:0030246">
    <property type="term" value="F:carbohydrate binding"/>
    <property type="evidence" value="ECO:0007669"/>
    <property type="project" value="InterPro"/>
</dbReference>
<proteinExistence type="predicted"/>
<evidence type="ECO:0008006" key="5">
    <source>
        <dbReference type="Google" id="ProtNLM"/>
    </source>
</evidence>
<dbReference type="KEGG" id="pbas:SMSP2_01476"/>
<name>A0A1Q2MEI9_9BACT</name>
<dbReference type="InterPro" id="IPR025150">
    <property type="entry name" value="GH123_cat"/>
</dbReference>
<organism evidence="3 4">
    <name type="scientific">Limihaloglobus sulfuriphilus</name>
    <dbReference type="NCBI Taxonomy" id="1851148"/>
    <lineage>
        <taxon>Bacteria</taxon>
        <taxon>Pseudomonadati</taxon>
        <taxon>Planctomycetota</taxon>
        <taxon>Phycisphaerae</taxon>
        <taxon>Sedimentisphaerales</taxon>
        <taxon>Sedimentisphaeraceae</taxon>
        <taxon>Limihaloglobus</taxon>
    </lineage>
</organism>
<accession>A0A1Q2MEI9</accession>
<dbReference type="Pfam" id="PF06452">
    <property type="entry name" value="CBM9_1"/>
    <property type="match status" value="1"/>
</dbReference>
<dbReference type="STRING" id="1851148.SMSP2_01476"/>
<dbReference type="InterPro" id="IPR010502">
    <property type="entry name" value="Carb-bd_dom_fam9"/>
</dbReference>
<dbReference type="Gene3D" id="2.60.40.1190">
    <property type="match status" value="1"/>
</dbReference>
<gene>
    <name evidence="3" type="ORF">SMSP2_01476</name>
</gene>
<evidence type="ECO:0000259" key="1">
    <source>
        <dbReference type="Pfam" id="PF06452"/>
    </source>
</evidence>
<dbReference type="Gene3D" id="2.60.120.200">
    <property type="match status" value="1"/>
</dbReference>
<dbReference type="Proteomes" id="UP000188181">
    <property type="component" value="Chromosome"/>
</dbReference>
<dbReference type="GO" id="GO:0016052">
    <property type="term" value="P:carbohydrate catabolic process"/>
    <property type="evidence" value="ECO:0007669"/>
    <property type="project" value="InterPro"/>
</dbReference>
<dbReference type="EMBL" id="CP019646">
    <property type="protein sequence ID" value="AQQ71111.1"/>
    <property type="molecule type" value="Genomic_DNA"/>
</dbReference>
<feature type="domain" description="Carbohydrate-binding" evidence="1">
    <location>
        <begin position="42"/>
        <end position="239"/>
    </location>
</feature>
<dbReference type="SUPFAM" id="SSF49344">
    <property type="entry name" value="CBD9-like"/>
    <property type="match status" value="1"/>
</dbReference>
<dbReference type="Pfam" id="PF13320">
    <property type="entry name" value="GH123_cat"/>
    <property type="match status" value="1"/>
</dbReference>
<evidence type="ECO:0000259" key="2">
    <source>
        <dbReference type="Pfam" id="PF13320"/>
    </source>
</evidence>
<keyword evidence="4" id="KW-1185">Reference proteome</keyword>
<evidence type="ECO:0000313" key="4">
    <source>
        <dbReference type="Proteomes" id="UP000188181"/>
    </source>
</evidence>
<sequence>MGLKTVILFLLGLSSILSAIEVESCRIEDDFMLTSDVAGGPWSAAEQAYIIENDWQGNPVESHWHTSIKSLWTDNYLYVLFRANFDTLVPSRNVSCDENGDCWGVWNYDACEIFIGDGPDIKKYFEFVCGPDGRKIDIRHDKNLPKGNDFETGWTSLWQARVEVLNASKQWICQLKIPMETIASTPIEPGKVFHANFYRISGDLEEYKDIRRYTALNPTNTEEPAFHLPEKFGTLKLVSAQKPLPQPALRLNVAGKNASLKWNGRHESSLDNAEVLRSAGPAGTDCLDFWRTVKTSKAAAVEDEFVSDSLNDLTSLTITGWVNRELDFNDSQASDIQYVLNCPGRFHLMFDQWSRMALRMFGKDGKIGPQIYSSWLSTNHLNPGSRWVFFAFTFDTAKKENNARFYVGSEKYPVFCDTTASISVDELASSDLKKLIFGAYNEKGDGILKGMLSGIRVYASAKPSHNAAVSADMIERIRQDDLGKEWLLNLARLELAQAEKDRLKKAALTDEYYSNDVNLHQVGSLQRIISTIPPEPLKMNRPFGIYPGGKLYLQFAASGKKAGTSYEISPGTIEGENGQFFDGYVKTYRLEHVPVEANNNGGINTSLTTRPPQRWMEYLIAEAPFKAAEVLVKSDSITLKENASQPDSYSGILLEVCLSRDVEPGIYRGELQLKDNGRQAAASSFSFQVYDVSLEDDFPLHSYHWLMPEPENLMYEEPLQWWSDEYWLMLSGAMDRVRDFGQDCINIPLLNYGPFAPIRTLKTDNGYDFDFTLFDEYFQMALDKGFVQIAGSHILWLPSSGSSALGKRAYQGVYIWDSLNEEPEMLFSAKYDLDEWLEFVPVFYDKLYAHLKAKGWADFYVQQQYDEPKDARLYERISKLTREHMPGIKTMDAIKTKPEYSDLVDIMVFDINLLRADAQQLAAERKAGGKDVWFYHCCSPYPPYPNRHLDDPLAGSRLYPWLAWLGNSDGYLWWAVNVYRGADPYKTSIGPLPGGSQNPGHGPGDNWMYYPGPDGLRGSMRMAAFRDGLADNAMLRKLAETDKEAANRIMRKIAVSPVEYSREPQDYYDARIELLEALENTGYGSTP</sequence>
<reference evidence="4" key="1">
    <citation type="submission" date="2017-02" db="EMBL/GenBank/DDBJ databases">
        <title>Comparative genomics and description of representatives of a novel lineage of planctomycetes thriving in anoxic sediments.</title>
        <authorList>
            <person name="Spring S."/>
            <person name="Bunk B."/>
            <person name="Sproer C."/>
        </authorList>
    </citation>
    <scope>NUCLEOTIDE SEQUENCE [LARGE SCALE GENOMIC DNA]</scope>
    <source>
        <strain evidence="4">SM-Chi-D1</strain>
    </source>
</reference>
<dbReference type="SUPFAM" id="SSF49899">
    <property type="entry name" value="Concanavalin A-like lectins/glucanases"/>
    <property type="match status" value="1"/>
</dbReference>
<dbReference type="OrthoDB" id="197680at2"/>
<dbReference type="AlphaFoldDB" id="A0A1Q2MEI9"/>
<dbReference type="GO" id="GO:0004553">
    <property type="term" value="F:hydrolase activity, hydrolyzing O-glycosyl compounds"/>
    <property type="evidence" value="ECO:0007669"/>
    <property type="project" value="InterPro"/>
</dbReference>
<dbReference type="RefSeq" id="WP_146683322.1">
    <property type="nucleotide sequence ID" value="NZ_CP019646.1"/>
</dbReference>
<evidence type="ECO:0000313" key="3">
    <source>
        <dbReference type="EMBL" id="AQQ71111.1"/>
    </source>
</evidence>
<feature type="domain" description="Glycoside hydrolase 123 catalytic" evidence="2">
    <location>
        <begin position="719"/>
        <end position="1036"/>
    </location>
</feature>
<protein>
    <recommendedName>
        <fullName evidence="5">Glycoside hydrolase 123 C-terminal domain-containing protein</fullName>
    </recommendedName>
</protein>